<dbReference type="RefSeq" id="WP_039753627.1">
    <property type="nucleotide sequence ID" value="NZ_JTCM02000007.1"/>
</dbReference>
<keyword evidence="2" id="KW-1185">Reference proteome</keyword>
<gene>
    <name evidence="1" type="ORF">PI95_005870</name>
</gene>
<name>A0A846H6C8_9CYAN</name>
<evidence type="ECO:0000313" key="1">
    <source>
        <dbReference type="EMBL" id="NEU72111.1"/>
    </source>
</evidence>
<reference evidence="1 2" key="1">
    <citation type="journal article" date="2015" name="Genome Announc.">
        <title>Draft Genome Sequence of Cyanobacterium Hassallia byssoidea Strain VB512170, Isolated from Monuments in India.</title>
        <authorList>
            <person name="Singh D."/>
            <person name="Chandrababunaidu M.M."/>
            <person name="Panda A."/>
            <person name="Sen D."/>
            <person name="Bhattacharyya S."/>
            <person name="Adhikary S.P."/>
            <person name="Tripathy S."/>
        </authorList>
    </citation>
    <scope>NUCLEOTIDE SEQUENCE [LARGE SCALE GENOMIC DNA]</scope>
    <source>
        <strain evidence="1 2">VB512170</strain>
    </source>
</reference>
<accession>A0A846H6C8</accession>
<comment type="caution">
    <text evidence="1">The sequence shown here is derived from an EMBL/GenBank/DDBJ whole genome shotgun (WGS) entry which is preliminary data.</text>
</comment>
<evidence type="ECO:0000313" key="2">
    <source>
        <dbReference type="Proteomes" id="UP000031549"/>
    </source>
</evidence>
<organism evidence="1 2">
    <name type="scientific">Hassallia byssoidea VB512170</name>
    <dbReference type="NCBI Taxonomy" id="1304833"/>
    <lineage>
        <taxon>Bacteria</taxon>
        <taxon>Bacillati</taxon>
        <taxon>Cyanobacteriota</taxon>
        <taxon>Cyanophyceae</taxon>
        <taxon>Nostocales</taxon>
        <taxon>Tolypothrichaceae</taxon>
        <taxon>Hassallia</taxon>
    </lineage>
</organism>
<proteinExistence type="predicted"/>
<protein>
    <submittedName>
        <fullName evidence="1">Uncharacterized protein</fullName>
    </submittedName>
</protein>
<dbReference type="Proteomes" id="UP000031549">
    <property type="component" value="Unassembled WGS sequence"/>
</dbReference>
<sequence>MNNLNHDYHRRDEIVFGERINWDEDLGGAERFHNLSLNQLEKLLKEGFANPQEKQNFSPTIEQFYEFGKKCLARGYNPVFIGYAISPDREDYRTSIEGIEVRIETELIESRIDFNLRDKFEKFAESADETEINFSVLYAWWD</sequence>
<dbReference type="EMBL" id="JTCM02000007">
    <property type="protein sequence ID" value="NEU72111.1"/>
    <property type="molecule type" value="Genomic_DNA"/>
</dbReference>
<dbReference type="AlphaFoldDB" id="A0A846H6C8"/>